<dbReference type="Pfam" id="PF13738">
    <property type="entry name" value="Pyr_redox_3"/>
    <property type="match status" value="1"/>
</dbReference>
<evidence type="ECO:0000313" key="9">
    <source>
        <dbReference type="Proteomes" id="UP000444960"/>
    </source>
</evidence>
<name>A0A7I9V3I2_9ACTN</name>
<dbReference type="PANTHER" id="PTHR43098">
    <property type="entry name" value="L-ORNITHINE N(5)-MONOOXYGENASE-RELATED"/>
    <property type="match status" value="1"/>
</dbReference>
<comment type="caution">
    <text evidence="8">The sequence shown here is derived from an EMBL/GenBank/DDBJ whole genome shotgun (WGS) entry which is preliminary data.</text>
</comment>
<evidence type="ECO:0000256" key="5">
    <source>
        <dbReference type="ARBA" id="ARBA00022857"/>
    </source>
</evidence>
<dbReference type="PANTHER" id="PTHR43098:SF3">
    <property type="entry name" value="L-ORNITHINE N(5)-MONOOXYGENASE-RELATED"/>
    <property type="match status" value="1"/>
</dbReference>
<dbReference type="Gene3D" id="3.50.50.60">
    <property type="entry name" value="FAD/NAD(P)-binding domain"/>
    <property type="match status" value="2"/>
</dbReference>
<gene>
    <name evidence="8" type="ORF">nbrc107696_04220</name>
</gene>
<dbReference type="InterPro" id="IPR050775">
    <property type="entry name" value="FAD-binding_Monooxygenases"/>
</dbReference>
<dbReference type="OrthoDB" id="4496350at2"/>
<sequence length="499" mass="54378">MAILTDTLIVGAGFSGIGTAIALRDAGFDDFLIVDDADGPGGVWHWNTYPSVAVDIPSFSYQFSFEQESDWSRSYAPGRELKAYAEHCVDKYRLASQMQFSTRVQSATYDEEAATWQVETSRGPITARTLVHAGGPLSQPKSPDIPGLDSFAGVTMHTSRWDHSVDLAGKRVGIIGTGATAVQVIPEIAPITGHLTVFQRTPIWCLPKLDVALPRPLRSAMRLPGVKGALRLASQAYVEVTFPIAAHFHKRVPVAGVAAASARKYMASQVRDPRTREKLLPTYALGCKRPSFHNSYLSTFNRDDVALVTDSIEEITAEGIRTVDGTVHELDVLILATGFKVTDKDALPSYTVLGPGGVDLADHWEATRFHSYQGVSTVGFPNIFAVFGPYGYNGASFFTLVENSAAHIVRVLREARRRGTPVIEVTETAQEEYMSGVLARKDGQVFADPSCGGANSYYFTANGDVPFRASTTIEASWTNRRFPLEHYKFTDAGTVIQAT</sequence>
<protein>
    <submittedName>
        <fullName evidence="8">Monoxygenase</fullName>
    </submittedName>
</protein>
<evidence type="ECO:0000256" key="6">
    <source>
        <dbReference type="ARBA" id="ARBA00023002"/>
    </source>
</evidence>
<evidence type="ECO:0000256" key="4">
    <source>
        <dbReference type="ARBA" id="ARBA00022827"/>
    </source>
</evidence>
<dbReference type="AlphaFoldDB" id="A0A7I9V3I2"/>
<dbReference type="Proteomes" id="UP000444960">
    <property type="component" value="Unassembled WGS sequence"/>
</dbReference>
<evidence type="ECO:0000256" key="3">
    <source>
        <dbReference type="ARBA" id="ARBA00022630"/>
    </source>
</evidence>
<keyword evidence="7" id="KW-0503">Monooxygenase</keyword>
<dbReference type="InterPro" id="IPR036188">
    <property type="entry name" value="FAD/NAD-bd_sf"/>
</dbReference>
<dbReference type="RefSeq" id="WP_161893934.1">
    <property type="nucleotide sequence ID" value="NZ_BJOV01000002.1"/>
</dbReference>
<evidence type="ECO:0000256" key="1">
    <source>
        <dbReference type="ARBA" id="ARBA00001974"/>
    </source>
</evidence>
<keyword evidence="5" id="KW-0521">NADP</keyword>
<dbReference type="EMBL" id="BJOV01000002">
    <property type="protein sequence ID" value="GED99975.1"/>
    <property type="molecule type" value="Genomic_DNA"/>
</dbReference>
<keyword evidence="4" id="KW-0274">FAD</keyword>
<dbReference type="GO" id="GO:0016709">
    <property type="term" value="F:oxidoreductase activity, acting on paired donors, with incorporation or reduction of molecular oxygen, NAD(P)H as one donor, and incorporation of one atom of oxygen"/>
    <property type="evidence" value="ECO:0007669"/>
    <property type="project" value="UniProtKB-ARBA"/>
</dbReference>
<accession>A0A7I9V3I2</accession>
<dbReference type="SUPFAM" id="SSF51905">
    <property type="entry name" value="FAD/NAD(P)-binding domain"/>
    <property type="match status" value="1"/>
</dbReference>
<reference evidence="9" key="1">
    <citation type="submission" date="2019-06" db="EMBL/GenBank/DDBJ databases">
        <title>Gordonia isolated from sludge of a wastewater treatment plant.</title>
        <authorList>
            <person name="Tamura T."/>
            <person name="Aoyama K."/>
            <person name="Kang Y."/>
            <person name="Saito S."/>
            <person name="Akiyama N."/>
            <person name="Yazawa K."/>
            <person name="Gonoi T."/>
            <person name="Mikami Y."/>
        </authorList>
    </citation>
    <scope>NUCLEOTIDE SEQUENCE [LARGE SCALE GENOMIC DNA]</scope>
    <source>
        <strain evidence="9">NBRC 107696</strain>
    </source>
</reference>
<keyword evidence="9" id="KW-1185">Reference proteome</keyword>
<evidence type="ECO:0000313" key="8">
    <source>
        <dbReference type="EMBL" id="GED99975.1"/>
    </source>
</evidence>
<organism evidence="8 9">
    <name type="scientific">Gordonia spumicola</name>
    <dbReference type="NCBI Taxonomy" id="589161"/>
    <lineage>
        <taxon>Bacteria</taxon>
        <taxon>Bacillati</taxon>
        <taxon>Actinomycetota</taxon>
        <taxon>Actinomycetes</taxon>
        <taxon>Mycobacteriales</taxon>
        <taxon>Gordoniaceae</taxon>
        <taxon>Gordonia</taxon>
    </lineage>
</organism>
<comment type="cofactor">
    <cofactor evidence="1">
        <name>FAD</name>
        <dbReference type="ChEBI" id="CHEBI:57692"/>
    </cofactor>
</comment>
<keyword evidence="3" id="KW-0285">Flavoprotein</keyword>
<evidence type="ECO:0000256" key="2">
    <source>
        <dbReference type="ARBA" id="ARBA00010139"/>
    </source>
</evidence>
<comment type="similarity">
    <text evidence="2">Belongs to the FAD-binding monooxygenase family.</text>
</comment>
<keyword evidence="6" id="KW-0560">Oxidoreductase</keyword>
<evidence type="ECO:0000256" key="7">
    <source>
        <dbReference type="ARBA" id="ARBA00023033"/>
    </source>
</evidence>
<proteinExistence type="inferred from homology"/>